<protein>
    <submittedName>
        <fullName evidence="1">Uncharacterized protein</fullName>
    </submittedName>
</protein>
<evidence type="ECO:0000313" key="1">
    <source>
        <dbReference type="EMBL" id="TDX48879.1"/>
    </source>
</evidence>
<dbReference type="Proteomes" id="UP000295832">
    <property type="component" value="Unassembled WGS sequence"/>
</dbReference>
<comment type="caution">
    <text evidence="1">The sequence shown here is derived from an EMBL/GenBank/DDBJ whole genome shotgun (WGS) entry which is preliminary data.</text>
</comment>
<dbReference type="EMBL" id="SOEG01000025">
    <property type="protein sequence ID" value="TDX48879.1"/>
    <property type="molecule type" value="Genomic_DNA"/>
</dbReference>
<name>A0A4R8GSK2_9FIRM</name>
<gene>
    <name evidence="1" type="ORF">C7959_12558</name>
</gene>
<proteinExistence type="predicted"/>
<organism evidence="1 2">
    <name type="scientific">Orenia marismortui</name>
    <dbReference type="NCBI Taxonomy" id="46469"/>
    <lineage>
        <taxon>Bacteria</taxon>
        <taxon>Bacillati</taxon>
        <taxon>Bacillota</taxon>
        <taxon>Clostridia</taxon>
        <taxon>Halanaerobiales</taxon>
        <taxon>Halobacteroidaceae</taxon>
        <taxon>Orenia</taxon>
    </lineage>
</organism>
<evidence type="ECO:0000313" key="2">
    <source>
        <dbReference type="Proteomes" id="UP000295832"/>
    </source>
</evidence>
<dbReference type="AlphaFoldDB" id="A0A4R8GSK2"/>
<sequence length="39" mass="4593">MCARDSSNSDTDNERVKRLFLTYLIKQVKANNTYQLKDL</sequence>
<accession>A0A4R8GSK2</accession>
<reference evidence="1 2" key="1">
    <citation type="submission" date="2019-03" db="EMBL/GenBank/DDBJ databases">
        <title>Subsurface microbial communities from deep shales in Ohio and West Virginia, USA.</title>
        <authorList>
            <person name="Wrighton K."/>
        </authorList>
    </citation>
    <scope>NUCLEOTIDE SEQUENCE [LARGE SCALE GENOMIC DNA]</scope>
    <source>
        <strain evidence="1 2">MSL 6dP</strain>
    </source>
</reference>
<keyword evidence="2" id="KW-1185">Reference proteome</keyword>